<dbReference type="Ensembl" id="ENSAOWT00000027847.1">
    <property type="protein sequence ID" value="ENSAOWP00000024588.1"/>
    <property type="gene ID" value="ENSAOWG00000016606.1"/>
</dbReference>
<dbReference type="Proteomes" id="UP000694424">
    <property type="component" value="Unplaced"/>
</dbReference>
<reference evidence="1" key="2">
    <citation type="submission" date="2025-09" db="UniProtKB">
        <authorList>
            <consortium name="Ensembl"/>
        </authorList>
    </citation>
    <scope>IDENTIFICATION</scope>
</reference>
<dbReference type="AlphaFoldDB" id="A0A8B9QG37"/>
<accession>A0A8B9QG37</accession>
<evidence type="ECO:0000313" key="2">
    <source>
        <dbReference type="Proteomes" id="UP000694424"/>
    </source>
</evidence>
<reference evidence="1" key="1">
    <citation type="submission" date="2025-08" db="UniProtKB">
        <authorList>
            <consortium name="Ensembl"/>
        </authorList>
    </citation>
    <scope>IDENTIFICATION</scope>
</reference>
<organism evidence="1 2">
    <name type="scientific">Apteryx owenii</name>
    <name type="common">Little spotted kiwi</name>
    <dbReference type="NCBI Taxonomy" id="8824"/>
    <lineage>
        <taxon>Eukaryota</taxon>
        <taxon>Metazoa</taxon>
        <taxon>Chordata</taxon>
        <taxon>Craniata</taxon>
        <taxon>Vertebrata</taxon>
        <taxon>Euteleostomi</taxon>
        <taxon>Archelosauria</taxon>
        <taxon>Archosauria</taxon>
        <taxon>Dinosauria</taxon>
        <taxon>Saurischia</taxon>
        <taxon>Theropoda</taxon>
        <taxon>Coelurosauria</taxon>
        <taxon>Aves</taxon>
        <taxon>Palaeognathae</taxon>
        <taxon>Apterygiformes</taxon>
        <taxon>Apterygidae</taxon>
        <taxon>Apteryx</taxon>
    </lineage>
</organism>
<protein>
    <submittedName>
        <fullName evidence="1">Uncharacterized protein</fullName>
    </submittedName>
</protein>
<keyword evidence="2" id="KW-1185">Reference proteome</keyword>
<proteinExistence type="predicted"/>
<sequence length="97" mass="11020">EYAREDAMASWCRKCGQQVPRNPPFSGVRITEGEMKSYHDFIGRCIKLEHMANKDCYLRCQSLSPPLPSDMQPALLLLYNTEPCQRSPEMAVKVGKA</sequence>
<name>A0A8B9QG37_APTOW</name>
<evidence type="ECO:0000313" key="1">
    <source>
        <dbReference type="Ensembl" id="ENSAOWP00000024588.1"/>
    </source>
</evidence>